<dbReference type="Pfam" id="PF00076">
    <property type="entry name" value="RRM_1"/>
    <property type="match status" value="2"/>
</dbReference>
<feature type="domain" description="SPOC" evidence="9">
    <location>
        <begin position="570"/>
        <end position="738"/>
    </location>
</feature>
<dbReference type="GO" id="GO:0005634">
    <property type="term" value="C:nucleus"/>
    <property type="evidence" value="ECO:0007669"/>
    <property type="project" value="UniProtKB-SubCell"/>
</dbReference>
<dbReference type="InterPro" id="IPR016194">
    <property type="entry name" value="SPOC-like_C_dom_sf"/>
</dbReference>
<dbReference type="InterPro" id="IPR012921">
    <property type="entry name" value="SPOC_C"/>
</dbReference>
<feature type="domain" description="RRM" evidence="8">
    <location>
        <begin position="94"/>
        <end position="169"/>
    </location>
</feature>
<dbReference type="Proteomes" id="UP001228049">
    <property type="component" value="Unassembled WGS sequence"/>
</dbReference>
<dbReference type="FunFam" id="3.30.70.330:FF:000195">
    <property type="entry name" value="RNA binding motif protein 15"/>
    <property type="match status" value="1"/>
</dbReference>
<evidence type="ECO:0000313" key="10">
    <source>
        <dbReference type="EMBL" id="KAK1900914.1"/>
    </source>
</evidence>
<dbReference type="InterPro" id="IPR000504">
    <property type="entry name" value="RRM_dom"/>
</dbReference>
<dbReference type="PROSITE" id="PS50917">
    <property type="entry name" value="SPOC"/>
    <property type="match status" value="1"/>
</dbReference>
<feature type="compositionally biased region" description="Polar residues" evidence="7">
    <location>
        <begin position="203"/>
        <end position="215"/>
    </location>
</feature>
<feature type="region of interest" description="Disordered" evidence="7">
    <location>
        <begin position="64"/>
        <end position="89"/>
    </location>
</feature>
<feature type="domain" description="RRM" evidence="8">
    <location>
        <begin position="271"/>
        <end position="348"/>
    </location>
</feature>
<dbReference type="PANTHER" id="PTHR23189">
    <property type="entry name" value="RNA RECOGNITION MOTIF-CONTAINING"/>
    <property type="match status" value="1"/>
</dbReference>
<protein>
    <submittedName>
        <fullName evidence="10">RNA-binding protein 15B</fullName>
    </submittedName>
</protein>
<dbReference type="InterPro" id="IPR034475">
    <property type="entry name" value="RBM15B_RRM1"/>
</dbReference>
<dbReference type="GO" id="GO:0003723">
    <property type="term" value="F:RNA binding"/>
    <property type="evidence" value="ECO:0007669"/>
    <property type="project" value="UniProtKB-UniRule"/>
</dbReference>
<dbReference type="PROSITE" id="PS50102">
    <property type="entry name" value="RRM"/>
    <property type="match status" value="2"/>
</dbReference>
<sequence length="739" mass="82052">MKRQRESSPSGSKRPRERREDPPLALLLAESRGYHRRSRSREKTRTLPRLREERAAVLDLQQHRGGDLSLLGRPPLRTTAAEPPPPRPGTLEYKTLLISNLGAQVSDEDVEDALFHEFKKFGDVSVKLSVSAELGRVAYVNFRHPEDAKEARHSKNSRLVLGERQLKIEPMYVRRRSVTPPDSGSGSGSGFPAALAPPYPQYRQRSLSPPNSSSMRDLRARHFALETLSRERDRLLDYYGMLDDRGRPYGFPPTPVVVEDLKPEDDQRATSNLFIGNLDGNVTEAELRRGFDKYGVIEDVVIKRPARGQGGAYAFVKFQNLDMAHRAKVAMQGRLMGGNPIKIGYGKANPTTRLWVGGLPSGNSLAALAREFDRFGSIRNIDYYESLDASQAACTQMRGFPLGGAERRLRVDFAKVMEESPPPPRVFPSGYQPPNVAPLSQHFEVLGETFSRHRSLEREMRGRERPSPPNHRERPSSPPNHRERPSSPPNHRERPSSPPREKDFRFEPPILQLSLKTGGVILTQTPTQTPTKKTRPPSSRHSKRPVDPPAGDAPPSHPNSAPSAPPSSLSEFAAATLTKTWHGFFALKNSSFPAELFLLEGGAAFFHASLKRAAAPPGQLKIAQRLRMDRTRLDEVRRRLKTGRPDGFSVLLALQGPVEVNEDSGLQARLLRHLVTYLRNKEAAGVVSLPASGGGGGPGAMLYAFPPGLFSQQYLQEAKRTVGNLDEEHMVVVIVSDTN</sequence>
<feature type="compositionally biased region" description="Basic residues" evidence="7">
    <location>
        <begin position="532"/>
        <end position="543"/>
    </location>
</feature>
<feature type="compositionally biased region" description="Pro residues" evidence="7">
    <location>
        <begin position="547"/>
        <end position="557"/>
    </location>
</feature>
<evidence type="ECO:0000256" key="4">
    <source>
        <dbReference type="ARBA" id="ARBA00022884"/>
    </source>
</evidence>
<accession>A0AAD9CJT5</accession>
<keyword evidence="5" id="KW-0539">Nucleus</keyword>
<evidence type="ECO:0000256" key="6">
    <source>
        <dbReference type="PROSITE-ProRule" id="PRU00176"/>
    </source>
</evidence>
<dbReference type="SUPFAM" id="SSF54928">
    <property type="entry name" value="RNA-binding domain, RBD"/>
    <property type="match status" value="2"/>
</dbReference>
<feature type="region of interest" description="Disordered" evidence="7">
    <location>
        <begin position="1"/>
        <end position="49"/>
    </location>
</feature>
<comment type="similarity">
    <text evidence="2">Belongs to the RRM Spen family.</text>
</comment>
<organism evidence="10 11">
    <name type="scientific">Dissostichus eleginoides</name>
    <name type="common">Patagonian toothfish</name>
    <name type="synonym">Dissostichus amissus</name>
    <dbReference type="NCBI Taxonomy" id="100907"/>
    <lineage>
        <taxon>Eukaryota</taxon>
        <taxon>Metazoa</taxon>
        <taxon>Chordata</taxon>
        <taxon>Craniata</taxon>
        <taxon>Vertebrata</taxon>
        <taxon>Euteleostomi</taxon>
        <taxon>Actinopterygii</taxon>
        <taxon>Neopterygii</taxon>
        <taxon>Teleostei</taxon>
        <taxon>Neoteleostei</taxon>
        <taxon>Acanthomorphata</taxon>
        <taxon>Eupercaria</taxon>
        <taxon>Perciformes</taxon>
        <taxon>Notothenioidei</taxon>
        <taxon>Nototheniidae</taxon>
        <taxon>Dissostichus</taxon>
    </lineage>
</organism>
<keyword evidence="4 6" id="KW-0694">RNA-binding</keyword>
<evidence type="ECO:0000256" key="5">
    <source>
        <dbReference type="ARBA" id="ARBA00023242"/>
    </source>
</evidence>
<evidence type="ECO:0000259" key="8">
    <source>
        <dbReference type="PROSITE" id="PS50102"/>
    </source>
</evidence>
<dbReference type="InterPro" id="IPR035979">
    <property type="entry name" value="RBD_domain_sf"/>
</dbReference>
<dbReference type="Gene3D" id="2.40.290.10">
    <property type="match status" value="1"/>
</dbReference>
<feature type="region of interest" description="Disordered" evidence="7">
    <location>
        <begin position="175"/>
        <end position="216"/>
    </location>
</feature>
<dbReference type="CDD" id="cd12554">
    <property type="entry name" value="RRM1_RBM15B"/>
    <property type="match status" value="1"/>
</dbReference>
<keyword evidence="3" id="KW-0597">Phosphoprotein</keyword>
<evidence type="ECO:0000256" key="3">
    <source>
        <dbReference type="ARBA" id="ARBA00022553"/>
    </source>
</evidence>
<dbReference type="InterPro" id="IPR010912">
    <property type="entry name" value="SPOC_met"/>
</dbReference>
<evidence type="ECO:0000256" key="2">
    <source>
        <dbReference type="ARBA" id="ARBA00005387"/>
    </source>
</evidence>
<name>A0AAD9CJT5_DISEL</name>
<feature type="compositionally biased region" description="Basic and acidic residues" evidence="7">
    <location>
        <begin position="452"/>
        <end position="506"/>
    </location>
</feature>
<evidence type="ECO:0000313" key="11">
    <source>
        <dbReference type="Proteomes" id="UP001228049"/>
    </source>
</evidence>
<proteinExistence type="inferred from homology"/>
<dbReference type="AlphaFoldDB" id="A0AAD9CJT5"/>
<dbReference type="EMBL" id="JASDAP010000006">
    <property type="protein sequence ID" value="KAK1900914.1"/>
    <property type="molecule type" value="Genomic_DNA"/>
</dbReference>
<dbReference type="SUPFAM" id="SSF100939">
    <property type="entry name" value="SPOC domain-like"/>
    <property type="match status" value="1"/>
</dbReference>
<comment type="subcellular location">
    <subcellularLocation>
        <location evidence="1">Nucleus</location>
    </subcellularLocation>
</comment>
<evidence type="ECO:0000256" key="7">
    <source>
        <dbReference type="SAM" id="MobiDB-lite"/>
    </source>
</evidence>
<evidence type="ECO:0000256" key="1">
    <source>
        <dbReference type="ARBA" id="ARBA00004123"/>
    </source>
</evidence>
<evidence type="ECO:0000259" key="9">
    <source>
        <dbReference type="PROSITE" id="PS50917"/>
    </source>
</evidence>
<feature type="region of interest" description="Disordered" evidence="7">
    <location>
        <begin position="452"/>
        <end position="568"/>
    </location>
</feature>
<comment type="caution">
    <text evidence="10">The sequence shown here is derived from an EMBL/GenBank/DDBJ whole genome shotgun (WGS) entry which is preliminary data.</text>
</comment>
<reference evidence="10" key="1">
    <citation type="submission" date="2023-04" db="EMBL/GenBank/DDBJ databases">
        <title>Chromosome-level genome of Chaenocephalus aceratus.</title>
        <authorList>
            <person name="Park H."/>
        </authorList>
    </citation>
    <scope>NUCLEOTIDE SEQUENCE</scope>
    <source>
        <strain evidence="10">DE</strain>
        <tissue evidence="10">Muscle</tissue>
    </source>
</reference>
<dbReference type="InterPro" id="IPR012677">
    <property type="entry name" value="Nucleotide-bd_a/b_plait_sf"/>
</dbReference>
<gene>
    <name evidence="10" type="ORF">KUDE01_003886</name>
</gene>
<dbReference type="SMART" id="SM00360">
    <property type="entry name" value="RRM"/>
    <property type="match status" value="3"/>
</dbReference>
<dbReference type="Gene3D" id="3.30.70.330">
    <property type="match status" value="3"/>
</dbReference>
<dbReference type="Pfam" id="PF07744">
    <property type="entry name" value="SPOC"/>
    <property type="match status" value="1"/>
</dbReference>
<keyword evidence="11" id="KW-1185">Reference proteome</keyword>
<feature type="compositionally biased region" description="Low complexity" evidence="7">
    <location>
        <begin position="558"/>
        <end position="568"/>
    </location>
</feature>